<dbReference type="PANTHER" id="PTHR24421">
    <property type="entry name" value="NITRATE/NITRITE SENSOR PROTEIN NARX-RELATED"/>
    <property type="match status" value="1"/>
</dbReference>
<dbReference type="InterPro" id="IPR003594">
    <property type="entry name" value="HATPase_dom"/>
</dbReference>
<dbReference type="SMART" id="SM00387">
    <property type="entry name" value="HATPase_c"/>
    <property type="match status" value="1"/>
</dbReference>
<protein>
    <submittedName>
        <fullName evidence="12">Cache domain-containing protein</fullName>
    </submittedName>
</protein>
<keyword evidence="4 9" id="KW-0812">Transmembrane</keyword>
<dbReference type="Pfam" id="PF02518">
    <property type="entry name" value="HATPase_c"/>
    <property type="match status" value="1"/>
</dbReference>
<proteinExistence type="predicted"/>
<feature type="transmembrane region" description="Helical" evidence="9">
    <location>
        <begin position="204"/>
        <end position="224"/>
    </location>
</feature>
<evidence type="ECO:0000256" key="6">
    <source>
        <dbReference type="ARBA" id="ARBA00022989"/>
    </source>
</evidence>
<keyword evidence="2" id="KW-1003">Cell membrane</keyword>
<dbReference type="Proteomes" id="UP001379945">
    <property type="component" value="Unassembled WGS sequence"/>
</dbReference>
<evidence type="ECO:0000256" key="2">
    <source>
        <dbReference type="ARBA" id="ARBA00022475"/>
    </source>
</evidence>
<dbReference type="RefSeq" id="WP_341398005.1">
    <property type="nucleotide sequence ID" value="NZ_JBBUTI010000003.1"/>
</dbReference>
<evidence type="ECO:0000259" key="11">
    <source>
        <dbReference type="SMART" id="SM01049"/>
    </source>
</evidence>
<dbReference type="SMART" id="SM01049">
    <property type="entry name" value="Cache_2"/>
    <property type="match status" value="1"/>
</dbReference>
<reference evidence="12 13" key="1">
    <citation type="submission" date="2024-04" db="EMBL/GenBank/DDBJ databases">
        <title>Novel species of the genus Ideonella isolated from streams.</title>
        <authorList>
            <person name="Lu H."/>
        </authorList>
    </citation>
    <scope>NUCLEOTIDE SEQUENCE [LARGE SCALE GENOMIC DNA]</scope>
    <source>
        <strain evidence="12 13">LYT19W</strain>
    </source>
</reference>
<comment type="subcellular location">
    <subcellularLocation>
        <location evidence="1">Cell membrane</location>
        <topology evidence="1">Multi-pass membrane protein</topology>
    </subcellularLocation>
</comment>
<evidence type="ECO:0000256" key="3">
    <source>
        <dbReference type="ARBA" id="ARBA00022679"/>
    </source>
</evidence>
<dbReference type="InterPro" id="IPR036890">
    <property type="entry name" value="HATPase_C_sf"/>
</dbReference>
<keyword evidence="8 9" id="KW-0472">Membrane</keyword>
<feature type="domain" description="Single Cache" evidence="11">
    <location>
        <begin position="42"/>
        <end position="132"/>
    </location>
</feature>
<keyword evidence="7" id="KW-0902">Two-component regulatory system</keyword>
<dbReference type="Gene3D" id="3.30.565.10">
    <property type="entry name" value="Histidine kinase-like ATPase, C-terminal domain"/>
    <property type="match status" value="1"/>
</dbReference>
<evidence type="ECO:0000256" key="1">
    <source>
        <dbReference type="ARBA" id="ARBA00004651"/>
    </source>
</evidence>
<keyword evidence="13" id="KW-1185">Reference proteome</keyword>
<name>A0ABU9C541_9BURK</name>
<gene>
    <name evidence="12" type="ORF">AACH00_05105</name>
</gene>
<keyword evidence="6 9" id="KW-1133">Transmembrane helix</keyword>
<evidence type="ECO:0000256" key="8">
    <source>
        <dbReference type="ARBA" id="ARBA00023136"/>
    </source>
</evidence>
<dbReference type="InterPro" id="IPR033480">
    <property type="entry name" value="sCache_2"/>
</dbReference>
<dbReference type="Pfam" id="PF17200">
    <property type="entry name" value="sCache_2"/>
    <property type="match status" value="1"/>
</dbReference>
<feature type="domain" description="Histidine kinase/HSP90-like ATPase" evidence="10">
    <location>
        <begin position="354"/>
        <end position="449"/>
    </location>
</feature>
<evidence type="ECO:0000256" key="4">
    <source>
        <dbReference type="ARBA" id="ARBA00022692"/>
    </source>
</evidence>
<sequence length="456" mass="50943">MRLRHKVILLAVVPLVVAVGLIIMAQRHQEAVLAARQQALVKTAYMEAARSELRHFTALALSTISPLYNTGRDDDDIKQQAMRQLALLDYGADGYFFLYNDEGVNLMHPRQPELVGRNLSGLRDANGEQPILMMMQKAASGGGFVEYSWHKPSAQAPAQKLAYVTPLERWHWWIGTGLYVDDMDKVLLQLDTELAASVNNTMSWIAGITVLALVVIFSGGLWVSMHELRLADVKLTLLARQIVRSQEEERAYLSRELHDGTSQTLVSVKLLIESVLERMPQDGGPVRAALGRAVERLKDALAEVRGMSHRLRPVMLDTLGLSAAMSQLADEMWGQSTTRFRMRVSGVPRDLPDEVKTVLFRVTQEALTNIEKHAHASEVELQLVFSEEALRMVVQDNGRGFDTDFVLHHPSQGIGLRNMRERLASIDGQLQVTSRAGDTRITAVVPVDAIERFEQL</sequence>
<keyword evidence="3" id="KW-0808">Transferase</keyword>
<accession>A0ABU9C541</accession>
<dbReference type="CDD" id="cd16917">
    <property type="entry name" value="HATPase_UhpB-NarQ-NarX-like"/>
    <property type="match status" value="1"/>
</dbReference>
<dbReference type="InterPro" id="IPR017171">
    <property type="entry name" value="Sig_transdc_His_kinase_MctS"/>
</dbReference>
<dbReference type="InterPro" id="IPR050482">
    <property type="entry name" value="Sensor_HK_TwoCompSys"/>
</dbReference>
<evidence type="ECO:0000256" key="7">
    <source>
        <dbReference type="ARBA" id="ARBA00023012"/>
    </source>
</evidence>
<dbReference type="PIRSF" id="PIRSF037314">
    <property type="entry name" value="STHK_MctS"/>
    <property type="match status" value="1"/>
</dbReference>
<evidence type="ECO:0000313" key="12">
    <source>
        <dbReference type="EMBL" id="MEK8045722.1"/>
    </source>
</evidence>
<dbReference type="Gene3D" id="1.20.5.1930">
    <property type="match status" value="1"/>
</dbReference>
<dbReference type="Pfam" id="PF07730">
    <property type="entry name" value="HisKA_3"/>
    <property type="match status" value="1"/>
</dbReference>
<evidence type="ECO:0000256" key="5">
    <source>
        <dbReference type="ARBA" id="ARBA00022777"/>
    </source>
</evidence>
<dbReference type="Gene3D" id="3.30.450.20">
    <property type="entry name" value="PAS domain"/>
    <property type="match status" value="1"/>
</dbReference>
<evidence type="ECO:0000259" key="10">
    <source>
        <dbReference type="SMART" id="SM00387"/>
    </source>
</evidence>
<organism evidence="12 13">
    <name type="scientific">Ideonella margarita</name>
    <dbReference type="NCBI Taxonomy" id="2984191"/>
    <lineage>
        <taxon>Bacteria</taxon>
        <taxon>Pseudomonadati</taxon>
        <taxon>Pseudomonadota</taxon>
        <taxon>Betaproteobacteria</taxon>
        <taxon>Burkholderiales</taxon>
        <taxon>Sphaerotilaceae</taxon>
        <taxon>Ideonella</taxon>
    </lineage>
</organism>
<keyword evidence="5" id="KW-0418">Kinase</keyword>
<comment type="caution">
    <text evidence="12">The sequence shown here is derived from an EMBL/GenBank/DDBJ whole genome shotgun (WGS) entry which is preliminary data.</text>
</comment>
<evidence type="ECO:0000256" key="9">
    <source>
        <dbReference type="SAM" id="Phobius"/>
    </source>
</evidence>
<evidence type="ECO:0000313" key="13">
    <source>
        <dbReference type="Proteomes" id="UP001379945"/>
    </source>
</evidence>
<dbReference type="InterPro" id="IPR011712">
    <property type="entry name" value="Sig_transdc_His_kin_sub3_dim/P"/>
</dbReference>
<dbReference type="EMBL" id="JBBUTI010000003">
    <property type="protein sequence ID" value="MEK8045722.1"/>
    <property type="molecule type" value="Genomic_DNA"/>
</dbReference>
<dbReference type="SUPFAM" id="SSF55874">
    <property type="entry name" value="ATPase domain of HSP90 chaperone/DNA topoisomerase II/histidine kinase"/>
    <property type="match status" value="1"/>
</dbReference>